<evidence type="ECO:0000313" key="4">
    <source>
        <dbReference type="Proteomes" id="UP000245125"/>
    </source>
</evidence>
<organism evidence="3 4">
    <name type="scientific">Candidatus Sulfobium mesophilum</name>
    <dbReference type="NCBI Taxonomy" id="2016548"/>
    <lineage>
        <taxon>Bacteria</taxon>
        <taxon>Pseudomonadati</taxon>
        <taxon>Nitrospirota</taxon>
        <taxon>Nitrospiria</taxon>
        <taxon>Nitrospirales</taxon>
        <taxon>Nitrospiraceae</taxon>
        <taxon>Candidatus Sulfobium</taxon>
    </lineage>
</organism>
<evidence type="ECO:0000256" key="2">
    <source>
        <dbReference type="SAM" id="MobiDB-lite"/>
    </source>
</evidence>
<keyword evidence="4" id="KW-1185">Reference proteome</keyword>
<protein>
    <submittedName>
        <fullName evidence="3">Uncharacterized protein</fullName>
    </submittedName>
</protein>
<evidence type="ECO:0000313" key="3">
    <source>
        <dbReference type="EMBL" id="SPQ00155.1"/>
    </source>
</evidence>
<dbReference type="EMBL" id="OUUY01000062">
    <property type="protein sequence ID" value="SPQ00155.1"/>
    <property type="molecule type" value="Genomic_DNA"/>
</dbReference>
<gene>
    <name evidence="3" type="ORF">NBG4_180031</name>
</gene>
<dbReference type="Proteomes" id="UP000245125">
    <property type="component" value="Unassembled WGS sequence"/>
</dbReference>
<feature type="compositionally biased region" description="Basic and acidic residues" evidence="2">
    <location>
        <begin position="86"/>
        <end position="101"/>
    </location>
</feature>
<dbReference type="AlphaFoldDB" id="A0A2U3QFN2"/>
<accession>A0A2U3QFN2</accession>
<name>A0A2U3QFN2_9BACT</name>
<reference evidence="4" key="1">
    <citation type="submission" date="2018-03" db="EMBL/GenBank/DDBJ databases">
        <authorList>
            <person name="Zecchin S."/>
        </authorList>
    </citation>
    <scope>NUCLEOTIDE SEQUENCE [LARGE SCALE GENOMIC DNA]</scope>
</reference>
<feature type="region of interest" description="Disordered" evidence="2">
    <location>
        <begin position="74"/>
        <end position="110"/>
    </location>
</feature>
<feature type="coiled-coil region" evidence="1">
    <location>
        <begin position="119"/>
        <end position="186"/>
    </location>
</feature>
<sequence>MKGILALIIIWVLVSVPVLAYPDVSIKMTNGREIIADACEQEGDRLVCTKMGGTFEIEKKDVVSIKGIKGVREESAPSEKFAPPAEPEKKMEKAPVDKSPDDVMQIPYPGGQSAAMKRLEDIAQRKRELLSEREKLVKEREQLDEDIKKAPDWMPVNQYEELQKRNAELDEKIQKYNEEVGRLSREEKDIIDISKKKKD</sequence>
<evidence type="ECO:0000256" key="1">
    <source>
        <dbReference type="SAM" id="Coils"/>
    </source>
</evidence>
<proteinExistence type="predicted"/>
<keyword evidence="1" id="KW-0175">Coiled coil</keyword>